<dbReference type="SUPFAM" id="SSF57414">
    <property type="entry name" value="Hairpin loop containing domain-like"/>
    <property type="match status" value="1"/>
</dbReference>
<dbReference type="Proteomes" id="UP000242188">
    <property type="component" value="Unassembled WGS sequence"/>
</dbReference>
<organism evidence="2 3">
    <name type="scientific">Mizuhopecten yessoensis</name>
    <name type="common">Japanese scallop</name>
    <name type="synonym">Patinopecten yessoensis</name>
    <dbReference type="NCBI Taxonomy" id="6573"/>
    <lineage>
        <taxon>Eukaryota</taxon>
        <taxon>Metazoa</taxon>
        <taxon>Spiralia</taxon>
        <taxon>Lophotrochozoa</taxon>
        <taxon>Mollusca</taxon>
        <taxon>Bivalvia</taxon>
        <taxon>Autobranchia</taxon>
        <taxon>Pteriomorphia</taxon>
        <taxon>Pectinida</taxon>
        <taxon>Pectinoidea</taxon>
        <taxon>Pectinidae</taxon>
        <taxon>Mizuhopecten</taxon>
    </lineage>
</organism>
<dbReference type="PROSITE" id="PS50948">
    <property type="entry name" value="PAN"/>
    <property type="match status" value="1"/>
</dbReference>
<dbReference type="InterPro" id="IPR003609">
    <property type="entry name" value="Pan_app"/>
</dbReference>
<reference evidence="2 3" key="1">
    <citation type="journal article" date="2017" name="Nat. Ecol. Evol.">
        <title>Scallop genome provides insights into evolution of bilaterian karyotype and development.</title>
        <authorList>
            <person name="Wang S."/>
            <person name="Zhang J."/>
            <person name="Jiao W."/>
            <person name="Li J."/>
            <person name="Xun X."/>
            <person name="Sun Y."/>
            <person name="Guo X."/>
            <person name="Huan P."/>
            <person name="Dong B."/>
            <person name="Zhang L."/>
            <person name="Hu X."/>
            <person name="Sun X."/>
            <person name="Wang J."/>
            <person name="Zhao C."/>
            <person name="Wang Y."/>
            <person name="Wang D."/>
            <person name="Huang X."/>
            <person name="Wang R."/>
            <person name="Lv J."/>
            <person name="Li Y."/>
            <person name="Zhang Z."/>
            <person name="Liu B."/>
            <person name="Lu W."/>
            <person name="Hui Y."/>
            <person name="Liang J."/>
            <person name="Zhou Z."/>
            <person name="Hou R."/>
            <person name="Li X."/>
            <person name="Liu Y."/>
            <person name="Li H."/>
            <person name="Ning X."/>
            <person name="Lin Y."/>
            <person name="Zhao L."/>
            <person name="Xing Q."/>
            <person name="Dou J."/>
            <person name="Li Y."/>
            <person name="Mao J."/>
            <person name="Guo H."/>
            <person name="Dou H."/>
            <person name="Li T."/>
            <person name="Mu C."/>
            <person name="Jiang W."/>
            <person name="Fu Q."/>
            <person name="Fu X."/>
            <person name="Miao Y."/>
            <person name="Liu J."/>
            <person name="Yu Q."/>
            <person name="Li R."/>
            <person name="Liao H."/>
            <person name="Li X."/>
            <person name="Kong Y."/>
            <person name="Jiang Z."/>
            <person name="Chourrout D."/>
            <person name="Li R."/>
            <person name="Bao Z."/>
        </authorList>
    </citation>
    <scope>NUCLEOTIDE SEQUENCE [LARGE SCALE GENOMIC DNA]</scope>
    <source>
        <strain evidence="2 3">PY_sf001</strain>
    </source>
</reference>
<sequence>MEKDYIRLSQYGYVYQLKTDCLAHFTFQVKACRDVDVGLFNEDSDAPFVYQLILGGWGNSRSVLRAGPASHYYQKYNILDCNSYRRFWISWRNDVVAVGRGVSFNNDMLLSITGQKPNQVRYIGISSGQVLSEWKIPHKQPPLHCFQQSGWKLSSGLQDTNMTVNITWSVTADNLGQCALTCTRRSSCMSFVYNNMKKTCQGHGLNFSDIAEGQGHRHSGSHYYIKP</sequence>
<dbReference type="Pfam" id="PF00024">
    <property type="entry name" value="PAN_1"/>
    <property type="match status" value="1"/>
</dbReference>
<keyword evidence="3" id="KW-1185">Reference proteome</keyword>
<dbReference type="InterPro" id="IPR022041">
    <property type="entry name" value="Methyltransf_FA"/>
</dbReference>
<evidence type="ECO:0000313" key="3">
    <source>
        <dbReference type="Proteomes" id="UP000242188"/>
    </source>
</evidence>
<dbReference type="Pfam" id="PF12248">
    <property type="entry name" value="Methyltransf_FA"/>
    <property type="match status" value="1"/>
</dbReference>
<evidence type="ECO:0000259" key="1">
    <source>
        <dbReference type="PROSITE" id="PS50948"/>
    </source>
</evidence>
<proteinExistence type="predicted"/>
<dbReference type="OrthoDB" id="6047374at2759"/>
<accession>A0A210R6V4</accession>
<dbReference type="AlphaFoldDB" id="A0A210R6V4"/>
<gene>
    <name evidence="2" type="ORF">KP79_PYT25369</name>
</gene>
<evidence type="ECO:0000313" key="2">
    <source>
        <dbReference type="EMBL" id="OWF56770.1"/>
    </source>
</evidence>
<protein>
    <submittedName>
        <fullName evidence="2">C3 and PZP-like alpha-2-macroglobulin domain-containing protein 8</fullName>
    </submittedName>
</protein>
<dbReference type="Gene3D" id="3.50.4.10">
    <property type="entry name" value="Hepatocyte Growth Factor"/>
    <property type="match status" value="1"/>
</dbReference>
<name>A0A210R6V4_MIZYE</name>
<dbReference type="EMBL" id="NEDP02000090">
    <property type="protein sequence ID" value="OWF56770.1"/>
    <property type="molecule type" value="Genomic_DNA"/>
</dbReference>
<comment type="caution">
    <text evidence="2">The sequence shown here is derived from an EMBL/GenBank/DDBJ whole genome shotgun (WGS) entry which is preliminary data.</text>
</comment>
<feature type="domain" description="Apple" evidence="1">
    <location>
        <begin position="145"/>
        <end position="227"/>
    </location>
</feature>